<feature type="region of interest" description="Disordered" evidence="1">
    <location>
        <begin position="682"/>
        <end position="814"/>
    </location>
</feature>
<proteinExistence type="predicted"/>
<dbReference type="Pfam" id="PF26180">
    <property type="entry name" value="PAP-OAS1"/>
    <property type="match status" value="1"/>
</dbReference>
<dbReference type="SUPFAM" id="SSF81631">
    <property type="entry name" value="PAP/OAS1 substrate-binding domain"/>
    <property type="match status" value="1"/>
</dbReference>
<dbReference type="FunFam" id="1.10.1410.10:FF:000013">
    <property type="entry name" value="PAP/OAS1 substrate-binding domain superfamily"/>
    <property type="match status" value="1"/>
</dbReference>
<comment type="caution">
    <text evidence="4">The sequence shown here is derived from an EMBL/GenBank/DDBJ whole genome shotgun (WGS) entry which is preliminary data.</text>
</comment>
<sequence length="1150" mass="127314">MGEHEVVEPVGLSPNGLLLGAGSVIRALDADRWLRAEERTNELISCIQPNRFSEKRRNAVAHYVQQRIMKCFPCQVFTFGSVPLKTYLPDGDIDLTVVSHDQNLKDTWANQVRDMLANEEKNENAEFNVKEIQYIQADVKIIKCLVENIVVDISFNQIGGLCTLCFLLEVDHLIGQNHLFKRSIILIKAWCYYESRILGAHHGLISTYALETLVLYIFHVFNNSFHGPLEVLYRFLEFFSNFDWDHFCVSLWGPVPISSLPDVTAEPPRKDSADLLLSKLFLDACSSVYAVFPGGLETNGQNFVSKHFNVIDPLRVSNNLGRSVSKGNFYRIRSAFAFGAKRLARLLDCSKENLLVEVNQFFWNTWERHGSGRRPDAASEANSEFIRLQTPDASQQSRGSNNDSVRKNVNETVEERRIQRNLGDISAGMIPKADSATVSYMQSLRSQKLKSSWRSDKVGRENSSDHVLRNDETQKDNKVNYSVNESQERFLFARTCSSPELTDGSADISTSVHTNRQMENHGPSPRQAAVNRRKNIGSVENALSLKPVDGNAAESSVVSNAYHRETGLDPLNEISPPEEQDIVNMMASASLQGSNSQLRVPFGLSSHLPFSVPPTFLAPTGYSQRNLPGFVPTNVQYGHDFSSHHLAHLFPGVGVSLPSEANFSSSESKAVDVDDDFWQEEAVSSPRGYESENGNFDVLGSGHKPESSPVSSLKYIPPPRKSGLSSGTRSQQRNTRGSRSSLALSNDYASNAADRNSEHYAEERSQSSRFSSATRSNSVRSRTSSESSWDGASQKTPKFAKEKKPKKVPSEDQAPVIFGKEKVVMPDHMSDHAEADEQEWVSSSSMGETVDISTRAETDTSSVQQIHNQHIPSGLDVAQTSGVDSVLPFAPMLIGPGSRQKVGENSGMVAFYPTGPPIPFLTMLPVYNIPDASNSDSSGSHLLGDENSEANGSMQDFSTERSNEAEVAISHSSSSLRGRAGISEASETKMADILNSDFASHWQNLQFGRFCQNPFYQGPVLYPSQVMVPPVYLPGRGGVPYDNAGRPVSTNMNLMSHLMANYGQHLVPIAPLQPVSSRSPNIYQPFADDMPRFRTGTGTYFPNPAAVREHHSTGSRRGSYRDERNDSYGDRDGSWNSNARSRAGLRSHNR</sequence>
<dbReference type="Proteomes" id="UP000015453">
    <property type="component" value="Unassembled WGS sequence"/>
</dbReference>
<name>S8CZE7_9LAMI</name>
<accession>S8CZE7</accession>
<evidence type="ECO:0000256" key="1">
    <source>
        <dbReference type="SAM" id="MobiDB-lite"/>
    </source>
</evidence>
<dbReference type="EMBL" id="AUSU01000841">
    <property type="protein sequence ID" value="EPS72435.1"/>
    <property type="molecule type" value="Genomic_DNA"/>
</dbReference>
<feature type="region of interest" description="Disordered" evidence="1">
    <location>
        <begin position="388"/>
        <end position="414"/>
    </location>
</feature>
<dbReference type="Gene3D" id="3.30.460.10">
    <property type="entry name" value="Beta Polymerase, domain 2"/>
    <property type="match status" value="1"/>
</dbReference>
<dbReference type="InterPro" id="IPR054708">
    <property type="entry name" value="MTPAP-like_central"/>
</dbReference>
<evidence type="ECO:0000259" key="3">
    <source>
        <dbReference type="Pfam" id="PF26180"/>
    </source>
</evidence>
<dbReference type="InterPro" id="IPR043519">
    <property type="entry name" value="NT_sf"/>
</dbReference>
<evidence type="ECO:0000313" key="5">
    <source>
        <dbReference type="Proteomes" id="UP000015453"/>
    </source>
</evidence>
<keyword evidence="5" id="KW-1185">Reference proteome</keyword>
<dbReference type="Pfam" id="PF22600">
    <property type="entry name" value="MTPAP-like_central"/>
    <property type="match status" value="1"/>
</dbReference>
<dbReference type="OrthoDB" id="273917at2759"/>
<dbReference type="FunFam" id="3.30.460.10:FF:000046">
    <property type="entry name" value="PAP/OAS1 substrate-binding domain superfamily"/>
    <property type="match status" value="1"/>
</dbReference>
<reference evidence="4 5" key="1">
    <citation type="journal article" date="2013" name="BMC Genomics">
        <title>The miniature genome of a carnivorous plant Genlisea aurea contains a low number of genes and short non-coding sequences.</title>
        <authorList>
            <person name="Leushkin E.V."/>
            <person name="Sutormin R.A."/>
            <person name="Nabieva E.R."/>
            <person name="Penin A.A."/>
            <person name="Kondrashov A.S."/>
            <person name="Logacheva M.D."/>
        </authorList>
    </citation>
    <scope>NUCLEOTIDE SEQUENCE [LARGE SCALE GENOMIC DNA]</scope>
</reference>
<feature type="domain" description="Poly(A) RNA polymerase mitochondrial-like central palm" evidence="2">
    <location>
        <begin position="39"/>
        <end position="161"/>
    </location>
</feature>
<feature type="compositionally biased region" description="Basic and acidic residues" evidence="1">
    <location>
        <begin position="1119"/>
        <end position="1133"/>
    </location>
</feature>
<gene>
    <name evidence="4" type="ORF">M569_02321</name>
</gene>
<feature type="region of interest" description="Disordered" evidence="1">
    <location>
        <begin position="934"/>
        <end position="972"/>
    </location>
</feature>
<organism evidence="4 5">
    <name type="scientific">Genlisea aurea</name>
    <dbReference type="NCBI Taxonomy" id="192259"/>
    <lineage>
        <taxon>Eukaryota</taxon>
        <taxon>Viridiplantae</taxon>
        <taxon>Streptophyta</taxon>
        <taxon>Embryophyta</taxon>
        <taxon>Tracheophyta</taxon>
        <taxon>Spermatophyta</taxon>
        <taxon>Magnoliopsida</taxon>
        <taxon>eudicotyledons</taxon>
        <taxon>Gunneridae</taxon>
        <taxon>Pentapetalae</taxon>
        <taxon>asterids</taxon>
        <taxon>lamiids</taxon>
        <taxon>Lamiales</taxon>
        <taxon>Lentibulariaceae</taxon>
        <taxon>Genlisea</taxon>
    </lineage>
</organism>
<dbReference type="CDD" id="cd05402">
    <property type="entry name" value="NT_PAP_TUTase"/>
    <property type="match status" value="1"/>
</dbReference>
<evidence type="ECO:0000259" key="2">
    <source>
        <dbReference type="Pfam" id="PF22600"/>
    </source>
</evidence>
<feature type="compositionally biased region" description="Basic and acidic residues" evidence="1">
    <location>
        <begin position="453"/>
        <end position="478"/>
    </location>
</feature>
<feature type="compositionally biased region" description="Polar residues" evidence="1">
    <location>
        <begin position="723"/>
        <end position="749"/>
    </location>
</feature>
<feature type="region of interest" description="Disordered" evidence="1">
    <location>
        <begin position="449"/>
        <end position="482"/>
    </location>
</feature>
<dbReference type="Gene3D" id="1.10.1410.10">
    <property type="match status" value="1"/>
</dbReference>
<feature type="compositionally biased region" description="Low complexity" evidence="1">
    <location>
        <begin position="767"/>
        <end position="788"/>
    </location>
</feature>
<dbReference type="PANTHER" id="PTHR45979">
    <property type="entry name" value="PAP/OAS1 SUBSTRATE-BINDING DOMAIN SUPERFAMILY"/>
    <property type="match status" value="1"/>
</dbReference>
<feature type="region of interest" description="Disordered" evidence="1">
    <location>
        <begin position="1097"/>
        <end position="1150"/>
    </location>
</feature>
<dbReference type="AlphaFoldDB" id="S8CZE7"/>
<evidence type="ECO:0000313" key="4">
    <source>
        <dbReference type="EMBL" id="EPS72435.1"/>
    </source>
</evidence>
<feature type="non-terminal residue" evidence="4">
    <location>
        <position position="1150"/>
    </location>
</feature>
<dbReference type="InterPro" id="IPR058920">
    <property type="entry name" value="PAP-OAS1-bd-rel"/>
</dbReference>
<feature type="compositionally biased region" description="Polar residues" evidence="1">
    <location>
        <begin position="391"/>
        <end position="403"/>
    </location>
</feature>
<dbReference type="PANTHER" id="PTHR45979:SF30">
    <property type="entry name" value="NUCLEOTIDYLTRANSFERASE"/>
    <property type="match status" value="1"/>
</dbReference>
<feature type="compositionally biased region" description="Basic and acidic residues" evidence="1">
    <location>
        <begin position="404"/>
        <end position="414"/>
    </location>
</feature>
<protein>
    <submittedName>
        <fullName evidence="4">Uncharacterized protein</fullName>
    </submittedName>
</protein>
<dbReference type="InterPro" id="IPR058921">
    <property type="entry name" value="PAP/OAS1-rel"/>
</dbReference>
<feature type="compositionally biased region" description="Basic and acidic residues" evidence="1">
    <location>
        <begin position="755"/>
        <end position="766"/>
    </location>
</feature>
<feature type="domain" description="PAP/OAS1 substrate-binding-related" evidence="3">
    <location>
        <begin position="174"/>
        <end position="366"/>
    </location>
</feature>
<dbReference type="SUPFAM" id="SSF81301">
    <property type="entry name" value="Nucleotidyltransferase"/>
    <property type="match status" value="1"/>
</dbReference>